<gene>
    <name evidence="1" type="ORF">HYPSUDRAFT_209504</name>
</gene>
<keyword evidence="2" id="KW-1185">Reference proteome</keyword>
<proteinExistence type="predicted"/>
<evidence type="ECO:0000313" key="2">
    <source>
        <dbReference type="Proteomes" id="UP000054270"/>
    </source>
</evidence>
<protein>
    <submittedName>
        <fullName evidence="1">Uncharacterized protein</fullName>
    </submittedName>
</protein>
<name>A0A0D2N2J5_HYPSF</name>
<reference evidence="2" key="1">
    <citation type="submission" date="2014-04" db="EMBL/GenBank/DDBJ databases">
        <title>Evolutionary Origins and Diversification of the Mycorrhizal Mutualists.</title>
        <authorList>
            <consortium name="DOE Joint Genome Institute"/>
            <consortium name="Mycorrhizal Genomics Consortium"/>
            <person name="Kohler A."/>
            <person name="Kuo A."/>
            <person name="Nagy L.G."/>
            <person name="Floudas D."/>
            <person name="Copeland A."/>
            <person name="Barry K.W."/>
            <person name="Cichocki N."/>
            <person name="Veneault-Fourrey C."/>
            <person name="LaButti K."/>
            <person name="Lindquist E.A."/>
            <person name="Lipzen A."/>
            <person name="Lundell T."/>
            <person name="Morin E."/>
            <person name="Murat C."/>
            <person name="Riley R."/>
            <person name="Ohm R."/>
            <person name="Sun H."/>
            <person name="Tunlid A."/>
            <person name="Henrissat B."/>
            <person name="Grigoriev I.V."/>
            <person name="Hibbett D.S."/>
            <person name="Martin F."/>
        </authorList>
    </citation>
    <scope>NUCLEOTIDE SEQUENCE [LARGE SCALE GENOMIC DNA]</scope>
    <source>
        <strain evidence="2">FD-334 SS-4</strain>
    </source>
</reference>
<accession>A0A0D2N2J5</accession>
<dbReference type="AlphaFoldDB" id="A0A0D2N2J5"/>
<organism evidence="1 2">
    <name type="scientific">Hypholoma sublateritium (strain FD-334 SS-4)</name>
    <dbReference type="NCBI Taxonomy" id="945553"/>
    <lineage>
        <taxon>Eukaryota</taxon>
        <taxon>Fungi</taxon>
        <taxon>Dikarya</taxon>
        <taxon>Basidiomycota</taxon>
        <taxon>Agaricomycotina</taxon>
        <taxon>Agaricomycetes</taxon>
        <taxon>Agaricomycetidae</taxon>
        <taxon>Agaricales</taxon>
        <taxon>Agaricineae</taxon>
        <taxon>Strophariaceae</taxon>
        <taxon>Hypholoma</taxon>
    </lineage>
</organism>
<evidence type="ECO:0000313" key="1">
    <source>
        <dbReference type="EMBL" id="KJA13474.1"/>
    </source>
</evidence>
<dbReference type="EMBL" id="KN817738">
    <property type="protein sequence ID" value="KJA13474.1"/>
    <property type="molecule type" value="Genomic_DNA"/>
</dbReference>
<dbReference type="Proteomes" id="UP000054270">
    <property type="component" value="Unassembled WGS sequence"/>
</dbReference>
<sequence length="145" mass="15802">MPVSMLLKHGSAHTRMWHGETGWWDICAGTLVLVWLGYSEDDGGISAQYTHAARPVFAPCSRRGTRADSYRRGATYRACVAPRPVVSVARAGALALRALSNDPPLEENGMTTHSCFPSRRRSRLDLLLAWSSRSASAPPQAQAPL</sequence>